<accession>A0A518BW00</accession>
<reference evidence="2 3" key="1">
    <citation type="submission" date="2019-02" db="EMBL/GenBank/DDBJ databases">
        <title>Deep-cultivation of Planctomycetes and their phenomic and genomic characterization uncovers novel biology.</title>
        <authorList>
            <person name="Wiegand S."/>
            <person name="Jogler M."/>
            <person name="Boedeker C."/>
            <person name="Pinto D."/>
            <person name="Vollmers J."/>
            <person name="Rivas-Marin E."/>
            <person name="Kohn T."/>
            <person name="Peeters S.H."/>
            <person name="Heuer A."/>
            <person name="Rast P."/>
            <person name="Oberbeckmann S."/>
            <person name="Bunk B."/>
            <person name="Jeske O."/>
            <person name="Meyerdierks A."/>
            <person name="Storesund J.E."/>
            <person name="Kallscheuer N."/>
            <person name="Luecker S."/>
            <person name="Lage O.M."/>
            <person name="Pohl T."/>
            <person name="Merkel B.J."/>
            <person name="Hornburger P."/>
            <person name="Mueller R.-W."/>
            <person name="Bruemmer F."/>
            <person name="Labrenz M."/>
            <person name="Spormann A.M."/>
            <person name="Op den Camp H."/>
            <person name="Overmann J."/>
            <person name="Amann R."/>
            <person name="Jetten M.S.M."/>
            <person name="Mascher T."/>
            <person name="Medema M.H."/>
            <person name="Devos D.P."/>
            <person name="Kaster A.-K."/>
            <person name="Ovreas L."/>
            <person name="Rohde M."/>
            <person name="Galperin M.Y."/>
            <person name="Jogler C."/>
        </authorList>
    </citation>
    <scope>NUCLEOTIDE SEQUENCE [LARGE SCALE GENOMIC DNA]</scope>
    <source>
        <strain evidence="2 3">Pan265</strain>
    </source>
</reference>
<keyword evidence="1" id="KW-0472">Membrane</keyword>
<keyword evidence="3" id="KW-1185">Reference proteome</keyword>
<dbReference type="Proteomes" id="UP000320386">
    <property type="component" value="Chromosome"/>
</dbReference>
<dbReference type="EMBL" id="CP036280">
    <property type="protein sequence ID" value="QDU71156.1"/>
    <property type="molecule type" value="Genomic_DNA"/>
</dbReference>
<organism evidence="2 3">
    <name type="scientific">Mucisphaera calidilacus</name>
    <dbReference type="NCBI Taxonomy" id="2527982"/>
    <lineage>
        <taxon>Bacteria</taxon>
        <taxon>Pseudomonadati</taxon>
        <taxon>Planctomycetota</taxon>
        <taxon>Phycisphaerae</taxon>
        <taxon>Phycisphaerales</taxon>
        <taxon>Phycisphaeraceae</taxon>
        <taxon>Mucisphaera</taxon>
    </lineage>
</organism>
<dbReference type="InterPro" id="IPR045584">
    <property type="entry name" value="Pilin-like"/>
</dbReference>
<evidence type="ECO:0000313" key="2">
    <source>
        <dbReference type="EMBL" id="QDU71156.1"/>
    </source>
</evidence>
<evidence type="ECO:0000256" key="1">
    <source>
        <dbReference type="SAM" id="Phobius"/>
    </source>
</evidence>
<keyword evidence="1" id="KW-1133">Transmembrane helix</keyword>
<proteinExistence type="predicted"/>
<gene>
    <name evidence="2" type="ORF">Pan265_10050</name>
</gene>
<dbReference type="RefSeq" id="WP_145445289.1">
    <property type="nucleotide sequence ID" value="NZ_CP036280.1"/>
</dbReference>
<sequence>MRSTHQGLAFSELLVAIVILALLSLIVVPQYGVASVDREADAAAEIVEEVQAAIIAHWQTHGRYPSEIEAAWFPQGKMMTPYRPKVNNALIEYGGLGEQDPFDVRLSGPAAYWYNPSNGNFRAFVPDQGKPLETQRLYHKINR</sequence>
<evidence type="ECO:0000313" key="3">
    <source>
        <dbReference type="Proteomes" id="UP000320386"/>
    </source>
</evidence>
<dbReference type="SUPFAM" id="SSF54523">
    <property type="entry name" value="Pili subunits"/>
    <property type="match status" value="1"/>
</dbReference>
<dbReference type="KEGG" id="mcad:Pan265_10050"/>
<protein>
    <recommendedName>
        <fullName evidence="4">Type II secretion system protein G</fullName>
    </recommendedName>
</protein>
<keyword evidence="1" id="KW-0812">Transmembrane</keyword>
<dbReference type="Gene3D" id="3.30.700.10">
    <property type="entry name" value="Glycoprotein, Type 4 Pilin"/>
    <property type="match status" value="1"/>
</dbReference>
<evidence type="ECO:0008006" key="4">
    <source>
        <dbReference type="Google" id="ProtNLM"/>
    </source>
</evidence>
<name>A0A518BW00_9BACT</name>
<feature type="transmembrane region" description="Helical" evidence="1">
    <location>
        <begin position="7"/>
        <end position="28"/>
    </location>
</feature>
<dbReference type="AlphaFoldDB" id="A0A518BW00"/>